<sequence length="381" mass="39532">MNQIRSNLSDLVRRQRARMATGPSAEEAGLIELAGFGANPGALRMLAFLPDDLPHHAPLVVALHGCTQDAAGFARGTGWTALARTGGFALLLPEQQQANNPNRCFNWFEPGDNTRGRGEVASIHAAIQHMVATRGIDPKRVFVTGLSAGGAMAASLLATYPEVFAAGAIIAGLPHGAATSMPEAFEAMSTGRPRPAADWAALVRSASPHRGSWPRVSIWQGDADTTVRPANAEQLVRQWATLHGVTGAPAESGSGAHRAHAWRDAKGEVVLEHHRIAGMAHGVPLDAGGIGQAGAYFLSVGIGSTAAIAGFFGLPAPQPGATIDPEGRQVPPRGATIDPEGRPVPPQEEEAPFTLGGIELGKIDPSGVIRKALTAAGLIKS</sequence>
<accession>A0ABS1V5F9</accession>
<reference evidence="4 5" key="1">
    <citation type="submission" date="2021-01" db="EMBL/GenBank/DDBJ databases">
        <title>Belnapia mucosa sp. nov. and Belnapia arida sp. nov., isolated from the Tabernas Desert (Almeria, Spain).</title>
        <authorList>
            <person name="Molina-Menor E."/>
            <person name="Vidal-Verdu A."/>
            <person name="Calonge A."/>
            <person name="Satari L."/>
            <person name="Pereto Magraner J."/>
            <person name="Porcar Miralles M."/>
        </authorList>
    </citation>
    <scope>NUCLEOTIDE SEQUENCE [LARGE SCALE GENOMIC DNA]</scope>
    <source>
        <strain evidence="4 5">T6</strain>
    </source>
</reference>
<keyword evidence="1" id="KW-0732">Signal</keyword>
<dbReference type="NCBIfam" id="TIGR01840">
    <property type="entry name" value="esterase_phb"/>
    <property type="match status" value="1"/>
</dbReference>
<evidence type="ECO:0000313" key="5">
    <source>
        <dbReference type="Proteomes" id="UP000606490"/>
    </source>
</evidence>
<dbReference type="Proteomes" id="UP000606490">
    <property type="component" value="Unassembled WGS sequence"/>
</dbReference>
<evidence type="ECO:0000256" key="2">
    <source>
        <dbReference type="ARBA" id="ARBA00022801"/>
    </source>
</evidence>
<proteinExistence type="predicted"/>
<organism evidence="4 5">
    <name type="scientific">Belnapia mucosa</name>
    <dbReference type="NCBI Taxonomy" id="2804532"/>
    <lineage>
        <taxon>Bacteria</taxon>
        <taxon>Pseudomonadati</taxon>
        <taxon>Pseudomonadota</taxon>
        <taxon>Alphaproteobacteria</taxon>
        <taxon>Acetobacterales</taxon>
        <taxon>Roseomonadaceae</taxon>
        <taxon>Belnapia</taxon>
    </lineage>
</organism>
<dbReference type="EMBL" id="JAEUXJ010000005">
    <property type="protein sequence ID" value="MBL6456487.1"/>
    <property type="molecule type" value="Genomic_DNA"/>
</dbReference>
<name>A0ABS1V5F9_9PROT</name>
<dbReference type="PANTHER" id="PTHR43037:SF1">
    <property type="entry name" value="BLL1128 PROTEIN"/>
    <property type="match status" value="1"/>
</dbReference>
<feature type="region of interest" description="Disordered" evidence="3">
    <location>
        <begin position="321"/>
        <end position="351"/>
    </location>
</feature>
<dbReference type="InterPro" id="IPR050955">
    <property type="entry name" value="Plant_Biomass_Hydrol_Est"/>
</dbReference>
<evidence type="ECO:0000313" key="4">
    <source>
        <dbReference type="EMBL" id="MBL6456487.1"/>
    </source>
</evidence>
<dbReference type="InterPro" id="IPR010126">
    <property type="entry name" value="Esterase_phb"/>
</dbReference>
<keyword evidence="2" id="KW-0378">Hydrolase</keyword>
<evidence type="ECO:0000256" key="3">
    <source>
        <dbReference type="SAM" id="MobiDB-lite"/>
    </source>
</evidence>
<dbReference type="Gene3D" id="3.40.50.1820">
    <property type="entry name" value="alpha/beta hydrolase"/>
    <property type="match status" value="1"/>
</dbReference>
<dbReference type="SUPFAM" id="SSF53474">
    <property type="entry name" value="alpha/beta-Hydrolases"/>
    <property type="match status" value="2"/>
</dbReference>
<keyword evidence="5" id="KW-1185">Reference proteome</keyword>
<dbReference type="Pfam" id="PF10503">
    <property type="entry name" value="Esterase_PHB"/>
    <property type="match status" value="1"/>
</dbReference>
<dbReference type="PANTHER" id="PTHR43037">
    <property type="entry name" value="UNNAMED PRODUCT-RELATED"/>
    <property type="match status" value="1"/>
</dbReference>
<protein>
    <submittedName>
        <fullName evidence="4">PHB depolymerase family esterase</fullName>
    </submittedName>
</protein>
<gene>
    <name evidence="4" type="ORF">JMJ55_14225</name>
</gene>
<evidence type="ECO:0000256" key="1">
    <source>
        <dbReference type="ARBA" id="ARBA00022729"/>
    </source>
</evidence>
<dbReference type="InterPro" id="IPR029058">
    <property type="entry name" value="AB_hydrolase_fold"/>
</dbReference>
<comment type="caution">
    <text evidence="4">The sequence shown here is derived from an EMBL/GenBank/DDBJ whole genome shotgun (WGS) entry which is preliminary data.</text>
</comment>
<dbReference type="RefSeq" id="WP_202826225.1">
    <property type="nucleotide sequence ID" value="NZ_JAEUXJ010000005.1"/>
</dbReference>